<dbReference type="CDD" id="cd00170">
    <property type="entry name" value="SEC14"/>
    <property type="match status" value="1"/>
</dbReference>
<dbReference type="Gene3D" id="3.40.525.10">
    <property type="entry name" value="CRAL-TRIO lipid binding domain"/>
    <property type="match status" value="1"/>
</dbReference>
<protein>
    <submittedName>
        <fullName evidence="2">SEC14-like protein 5</fullName>
    </submittedName>
</protein>
<dbReference type="SMART" id="SM00516">
    <property type="entry name" value="SEC14"/>
    <property type="match status" value="1"/>
</dbReference>
<dbReference type="InterPro" id="IPR001251">
    <property type="entry name" value="CRAL-TRIO_dom"/>
</dbReference>
<organism evidence="2 3">
    <name type="scientific">Seminavis robusta</name>
    <dbReference type="NCBI Taxonomy" id="568900"/>
    <lineage>
        <taxon>Eukaryota</taxon>
        <taxon>Sar</taxon>
        <taxon>Stramenopiles</taxon>
        <taxon>Ochrophyta</taxon>
        <taxon>Bacillariophyta</taxon>
        <taxon>Bacillariophyceae</taxon>
        <taxon>Bacillariophycidae</taxon>
        <taxon>Naviculales</taxon>
        <taxon>Naviculaceae</taxon>
        <taxon>Seminavis</taxon>
    </lineage>
</organism>
<dbReference type="SUPFAM" id="SSF52087">
    <property type="entry name" value="CRAL/TRIO domain"/>
    <property type="match status" value="1"/>
</dbReference>
<reference evidence="2" key="1">
    <citation type="submission" date="2020-06" db="EMBL/GenBank/DDBJ databases">
        <authorList>
            <consortium name="Plant Systems Biology data submission"/>
        </authorList>
    </citation>
    <scope>NUCLEOTIDE SEQUENCE</scope>
    <source>
        <strain evidence="2">D6</strain>
    </source>
</reference>
<dbReference type="OrthoDB" id="42535at2759"/>
<dbReference type="PANTHER" id="PTHR23324">
    <property type="entry name" value="SEC14 RELATED PROTEIN"/>
    <property type="match status" value="1"/>
</dbReference>
<sequence>MTMMPSIQENTIATDMLPPSKLAQHAHAEQRSSHQERWSEANMQQAIKTWKLTDVEIEQLRTLKGALSDVDHFKCTPHEVVRYIRGPKGYDQAEPIFRGMIDWRQNCDEDIDNMLDHYKPPRALYEYAASSLLAGVDHDNDPVYLERAGEMDGYGFVTRYESSTMRNDVIWRRELTASGAWINDYEKKHGHLPRQITVVYDLKGLSSRHMKKGVGAFFKEAVGYTADKYYGVAKRMIIIRAPSIFRMVWRIVQTFFAPEVRAKMVFAGKDHLATLREYMDIDILPPCINPDGHGQAARGFPPSFEAGLIPDDFDDSDELCSYSGNTAYSSFSSADSELTSSTTSNSSVSGKPLLKGSLKMSKCGKLFHLDLSSLTVFHHHK</sequence>
<accession>A0A9N8E743</accession>
<comment type="caution">
    <text evidence="2">The sequence shown here is derived from an EMBL/GenBank/DDBJ whole genome shotgun (WGS) entry which is preliminary data.</text>
</comment>
<dbReference type="Pfam" id="PF00650">
    <property type="entry name" value="CRAL_TRIO"/>
    <property type="match status" value="1"/>
</dbReference>
<dbReference type="PANTHER" id="PTHR23324:SF83">
    <property type="entry name" value="SEC14-LIKE PROTEIN 2"/>
    <property type="match status" value="1"/>
</dbReference>
<dbReference type="Proteomes" id="UP001153069">
    <property type="component" value="Unassembled WGS sequence"/>
</dbReference>
<keyword evidence="3" id="KW-1185">Reference proteome</keyword>
<evidence type="ECO:0000259" key="1">
    <source>
        <dbReference type="PROSITE" id="PS50191"/>
    </source>
</evidence>
<evidence type="ECO:0000313" key="2">
    <source>
        <dbReference type="EMBL" id="CAB9513305.1"/>
    </source>
</evidence>
<gene>
    <name evidence="2" type="ORF">SEMRO_584_G170760.1</name>
</gene>
<dbReference type="InterPro" id="IPR051064">
    <property type="entry name" value="SEC14/CRAL-TRIO_domain"/>
</dbReference>
<proteinExistence type="predicted"/>
<dbReference type="InterPro" id="IPR036865">
    <property type="entry name" value="CRAL-TRIO_dom_sf"/>
</dbReference>
<dbReference type="GO" id="GO:0005737">
    <property type="term" value="C:cytoplasm"/>
    <property type="evidence" value="ECO:0007669"/>
    <property type="project" value="TreeGrafter"/>
</dbReference>
<dbReference type="PROSITE" id="PS50191">
    <property type="entry name" value="CRAL_TRIO"/>
    <property type="match status" value="1"/>
</dbReference>
<dbReference type="AlphaFoldDB" id="A0A9N8E743"/>
<feature type="domain" description="CRAL-TRIO" evidence="1">
    <location>
        <begin position="120"/>
        <end position="285"/>
    </location>
</feature>
<name>A0A9N8E743_9STRA</name>
<dbReference type="EMBL" id="CAICTM010000583">
    <property type="protein sequence ID" value="CAB9513305.1"/>
    <property type="molecule type" value="Genomic_DNA"/>
</dbReference>
<evidence type="ECO:0000313" key="3">
    <source>
        <dbReference type="Proteomes" id="UP001153069"/>
    </source>
</evidence>